<evidence type="ECO:0000313" key="3">
    <source>
        <dbReference type="Proteomes" id="UP001167796"/>
    </source>
</evidence>
<evidence type="ECO:0000256" key="1">
    <source>
        <dbReference type="SAM" id="Phobius"/>
    </source>
</evidence>
<name>A0ABT9AC39_9BACT</name>
<keyword evidence="1" id="KW-0812">Transmembrane</keyword>
<feature type="transmembrane region" description="Helical" evidence="1">
    <location>
        <begin position="163"/>
        <end position="182"/>
    </location>
</feature>
<dbReference type="RefSeq" id="WP_305012081.1">
    <property type="nucleotide sequence ID" value="NZ_JAUQSX010000006.1"/>
</dbReference>
<feature type="transmembrane region" description="Helical" evidence="1">
    <location>
        <begin position="353"/>
        <end position="376"/>
    </location>
</feature>
<keyword evidence="3" id="KW-1185">Reference proteome</keyword>
<feature type="transmembrane region" description="Helical" evidence="1">
    <location>
        <begin position="139"/>
        <end position="157"/>
    </location>
</feature>
<feature type="transmembrane region" description="Helical" evidence="1">
    <location>
        <begin position="189"/>
        <end position="208"/>
    </location>
</feature>
<dbReference type="EMBL" id="JAUQSX010000006">
    <property type="protein sequence ID" value="MDO7847405.1"/>
    <property type="molecule type" value="Genomic_DNA"/>
</dbReference>
<keyword evidence="1" id="KW-1133">Transmembrane helix</keyword>
<proteinExistence type="predicted"/>
<evidence type="ECO:0000313" key="2">
    <source>
        <dbReference type="EMBL" id="MDO7847405.1"/>
    </source>
</evidence>
<feature type="transmembrane region" description="Helical" evidence="1">
    <location>
        <begin position="383"/>
        <end position="406"/>
    </location>
</feature>
<keyword evidence="1" id="KW-0472">Membrane</keyword>
<evidence type="ECO:0008006" key="4">
    <source>
        <dbReference type="Google" id="ProtNLM"/>
    </source>
</evidence>
<feature type="transmembrane region" description="Helical" evidence="1">
    <location>
        <begin position="6"/>
        <end position="27"/>
    </location>
</feature>
<protein>
    <recommendedName>
        <fullName evidence="4">Glycosyltransferase RgtA/B/C/D-like domain-containing protein</fullName>
    </recommendedName>
</protein>
<comment type="caution">
    <text evidence="2">The sequence shown here is derived from an EMBL/GenBank/DDBJ whole genome shotgun (WGS) entry which is preliminary data.</text>
</comment>
<sequence length="458" mass="49804">MISELALLLIKLAVAIGVNALFLLWLLPWVARQWREATGWWRGAFAVGLGLRLGTGLAKNWHLKLDANYMSSVGDVVTEQLWLAPLNFLQMLTQSVTVLPNVTGKYLFVYQSSSNTWNLAKILSLLNLGSLGCAQVNSLYLSVFTFVGCWMLVRALATCFPATPAGAGVVALLLWPSVWFWAAGISKEAVLLGSGAWLTARVFAWLYAGEAPASAPAVARGGGWWVGTAALAVLHVAMRYFFALPLLAVLAGLAVGRGLERLLPRRWAAVLGVVAVFGVGAWVGPEISVAFRLNKFVYQVIKVYSYDVAQSADRPHFEYPDLRPTASSIAAHAPRAVANVFTQPWPGQSRQPLYLAAGLENAVLLLLLALAVWALVRGRGGHLPFSVVFALGVFCVLLAFLIGITTPNLGSLHRYRSTLLPFLLLLLLQNDYAAGALRRLVSRMRPFTQFRPARTPNA</sequence>
<organism evidence="2 3">
    <name type="scientific">Hymenobacter mellowenesis</name>
    <dbReference type="NCBI Taxonomy" id="3063995"/>
    <lineage>
        <taxon>Bacteria</taxon>
        <taxon>Pseudomonadati</taxon>
        <taxon>Bacteroidota</taxon>
        <taxon>Cytophagia</taxon>
        <taxon>Cytophagales</taxon>
        <taxon>Hymenobacteraceae</taxon>
        <taxon>Hymenobacter</taxon>
    </lineage>
</organism>
<feature type="transmembrane region" description="Helical" evidence="1">
    <location>
        <begin position="267"/>
        <end position="284"/>
    </location>
</feature>
<feature type="transmembrane region" description="Helical" evidence="1">
    <location>
        <begin position="418"/>
        <end position="437"/>
    </location>
</feature>
<gene>
    <name evidence="2" type="ORF">Q5H92_13630</name>
</gene>
<reference evidence="2" key="1">
    <citation type="submission" date="2023-07" db="EMBL/GenBank/DDBJ databases">
        <authorList>
            <person name="Kim M.K."/>
        </authorList>
    </citation>
    <scope>NUCLEOTIDE SEQUENCE</scope>
    <source>
        <strain evidence="2">M29</strain>
    </source>
</reference>
<dbReference type="Proteomes" id="UP001167796">
    <property type="component" value="Unassembled WGS sequence"/>
</dbReference>
<accession>A0ABT9AC39</accession>
<feature type="transmembrane region" description="Helical" evidence="1">
    <location>
        <begin position="228"/>
        <end position="255"/>
    </location>
</feature>